<feature type="compositionally biased region" description="Basic and acidic residues" evidence="1">
    <location>
        <begin position="1"/>
        <end position="16"/>
    </location>
</feature>
<dbReference type="RefSeq" id="WP_134571321.1">
    <property type="nucleotide sequence ID" value="NZ_SOGT01000002.1"/>
</dbReference>
<proteinExistence type="predicted"/>
<gene>
    <name evidence="3" type="ORF">E3T27_01205</name>
</gene>
<evidence type="ECO:0000256" key="1">
    <source>
        <dbReference type="SAM" id="MobiDB-lite"/>
    </source>
</evidence>
<protein>
    <submittedName>
        <fullName evidence="3">Uncharacterized protein</fullName>
    </submittedName>
</protein>
<keyword evidence="4" id="KW-1185">Reference proteome</keyword>
<dbReference type="OrthoDB" id="5116971at2"/>
<feature type="transmembrane region" description="Helical" evidence="2">
    <location>
        <begin position="80"/>
        <end position="100"/>
    </location>
</feature>
<dbReference type="AlphaFoldDB" id="A0A4R8ZJX7"/>
<sequence length="163" mass="17744">MTEPRFDPEHDARYQRGYEPGDSADSTSAAMTELFAPTPSHQPEASVETDARNSGAIPVPADGAADDDEPLDQFEPRNPFIIALWIIGPALIIGGLILQVRTITSTYFSSGFSGSSNAEVPIEMVAQQLIYTFAPAMISTGLVTVVGLLFFHALRWRFRSSRP</sequence>
<dbReference type="EMBL" id="SOGT01000002">
    <property type="protein sequence ID" value="TFD28552.1"/>
    <property type="molecule type" value="Genomic_DNA"/>
</dbReference>
<reference evidence="3 4" key="1">
    <citation type="submission" date="2019-03" db="EMBL/GenBank/DDBJ databases">
        <title>Genomics of glacier-inhabiting Cryobacterium strains.</title>
        <authorList>
            <person name="Liu Q."/>
            <person name="Xin Y.-H."/>
        </authorList>
    </citation>
    <scope>NUCLEOTIDE SEQUENCE [LARGE SCALE GENOMIC DNA]</scope>
    <source>
        <strain evidence="3 4">TMT1-1</strain>
    </source>
</reference>
<keyword evidence="2" id="KW-0812">Transmembrane</keyword>
<evidence type="ECO:0000313" key="3">
    <source>
        <dbReference type="EMBL" id="TFD28552.1"/>
    </source>
</evidence>
<feature type="region of interest" description="Disordered" evidence="1">
    <location>
        <begin position="1"/>
        <end position="72"/>
    </location>
</feature>
<name>A0A4R8ZJX7_9MICO</name>
<feature type="transmembrane region" description="Helical" evidence="2">
    <location>
        <begin position="129"/>
        <end position="154"/>
    </location>
</feature>
<keyword evidence="2" id="KW-0472">Membrane</keyword>
<evidence type="ECO:0000256" key="2">
    <source>
        <dbReference type="SAM" id="Phobius"/>
    </source>
</evidence>
<evidence type="ECO:0000313" key="4">
    <source>
        <dbReference type="Proteomes" id="UP000298424"/>
    </source>
</evidence>
<organism evidence="3 4">
    <name type="scientific">Cryobacterium lyxosi</name>
    <dbReference type="NCBI Taxonomy" id="1259228"/>
    <lineage>
        <taxon>Bacteria</taxon>
        <taxon>Bacillati</taxon>
        <taxon>Actinomycetota</taxon>
        <taxon>Actinomycetes</taxon>
        <taxon>Micrococcales</taxon>
        <taxon>Microbacteriaceae</taxon>
        <taxon>Cryobacterium</taxon>
    </lineage>
</organism>
<dbReference type="Proteomes" id="UP000298424">
    <property type="component" value="Unassembled WGS sequence"/>
</dbReference>
<comment type="caution">
    <text evidence="3">The sequence shown here is derived from an EMBL/GenBank/DDBJ whole genome shotgun (WGS) entry which is preliminary data.</text>
</comment>
<keyword evidence="2" id="KW-1133">Transmembrane helix</keyword>
<accession>A0A4R8ZJX7</accession>